<evidence type="ECO:0000256" key="9">
    <source>
        <dbReference type="SAM" id="Phobius"/>
    </source>
</evidence>
<keyword evidence="12" id="KW-1185">Reference proteome</keyword>
<evidence type="ECO:0000259" key="10">
    <source>
        <dbReference type="PROSITE" id="PS51104"/>
    </source>
</evidence>
<reference evidence="12" key="1">
    <citation type="submission" date="2019-02" db="EMBL/GenBank/DDBJ databases">
        <title>Draft genome sequence of Enterococcus sp. Gos25-1.</title>
        <authorList>
            <person name="Tanaka N."/>
            <person name="Shiwa Y."/>
            <person name="Fujita N."/>
        </authorList>
    </citation>
    <scope>NUCLEOTIDE SEQUENCE [LARGE SCALE GENOMIC DNA]</scope>
    <source>
        <strain evidence="12">Gos25-1</strain>
    </source>
</reference>
<evidence type="ECO:0000256" key="4">
    <source>
        <dbReference type="ARBA" id="ARBA00022597"/>
    </source>
</evidence>
<evidence type="ECO:0000313" key="11">
    <source>
        <dbReference type="EMBL" id="GCF92551.1"/>
    </source>
</evidence>
<dbReference type="GO" id="GO:0009401">
    <property type="term" value="P:phosphoenolpyruvate-dependent sugar phosphotransferase system"/>
    <property type="evidence" value="ECO:0007669"/>
    <property type="project" value="UniProtKB-KW"/>
</dbReference>
<organism evidence="11 12">
    <name type="scientific">Enterococcus florum</name>
    <dbReference type="NCBI Taxonomy" id="2480627"/>
    <lineage>
        <taxon>Bacteria</taxon>
        <taxon>Bacillati</taxon>
        <taxon>Bacillota</taxon>
        <taxon>Bacilli</taxon>
        <taxon>Lactobacillales</taxon>
        <taxon>Enterococcaceae</taxon>
        <taxon>Enterococcus</taxon>
    </lineage>
</organism>
<evidence type="ECO:0000256" key="5">
    <source>
        <dbReference type="ARBA" id="ARBA00022683"/>
    </source>
</evidence>
<keyword evidence="5" id="KW-0598">Phosphotransferase system</keyword>
<dbReference type="PANTHER" id="PTHR37324">
    <property type="entry name" value="PTS SYSTEM GALACTITOL-SPECIFIC EIIC COMPONENT"/>
    <property type="match status" value="1"/>
</dbReference>
<keyword evidence="4" id="KW-0762">Sugar transport</keyword>
<keyword evidence="3" id="KW-1003">Cell membrane</keyword>
<dbReference type="RefSeq" id="WP_146621057.1">
    <property type="nucleotide sequence ID" value="NZ_BJCC01000004.1"/>
</dbReference>
<accession>A0A4P5P8K7</accession>
<dbReference type="EMBL" id="BJCC01000004">
    <property type="protein sequence ID" value="GCF92551.1"/>
    <property type="molecule type" value="Genomic_DNA"/>
</dbReference>
<evidence type="ECO:0000256" key="6">
    <source>
        <dbReference type="ARBA" id="ARBA00022692"/>
    </source>
</evidence>
<dbReference type="AlphaFoldDB" id="A0A4P5P8K7"/>
<feature type="transmembrane region" description="Helical" evidence="9">
    <location>
        <begin position="247"/>
        <end position="270"/>
    </location>
</feature>
<evidence type="ECO:0000256" key="7">
    <source>
        <dbReference type="ARBA" id="ARBA00022989"/>
    </source>
</evidence>
<dbReference type="InterPro" id="IPR004703">
    <property type="entry name" value="PTS_sugar-sp_permease"/>
</dbReference>
<keyword evidence="2" id="KW-0813">Transport</keyword>
<dbReference type="Pfam" id="PF03611">
    <property type="entry name" value="EIIC-GAT"/>
    <property type="match status" value="1"/>
</dbReference>
<dbReference type="GO" id="GO:0005886">
    <property type="term" value="C:plasma membrane"/>
    <property type="evidence" value="ECO:0007669"/>
    <property type="project" value="UniProtKB-SubCell"/>
</dbReference>
<name>A0A4P5P8K7_9ENTE</name>
<feature type="transmembrane region" description="Helical" evidence="9">
    <location>
        <begin position="351"/>
        <end position="369"/>
    </location>
</feature>
<feature type="domain" description="PTS EIIC type-2" evidence="10">
    <location>
        <begin position="4"/>
        <end position="433"/>
    </location>
</feature>
<sequence length="463" mass="49241">MGVIQYIVDLGASVMLPIVILILGLLLGQGIGKSLRAGITIGIGFVGISLVISLLTENLGAAAEAMAENFNLGLNVVDLGWPGTSPMAWASDLGLIAIPVAIAVNIIMLVLKMTRVVNVDIWNIWHMAFTGAIVQTATGSFYMGILGVVVHAVLAYKLGDMFGSVTDEYFGLEGISIPHGSSAYMGIFAKPIDDLIERIPGLNKINITSEKIESRLGVLGQPTIVGAFLGLIIGLLAGYNFGDSMQLAIQMAAVMVLMPMVVKLIMEGLIPISEAARNLLDKHFKGSELKIGLDPALLLGDAQVIAASLIFVPLTILIAVIVPGNQVLPFGDLATIGFFIAMAVGVHKGNLFRTLISGSVIMFMTIWISNQMINLQTLLGQNVGLVGAGERVSSLDQAGSPITYLLANGLTFEMGLGFFVILTLYIAAFVYTFIKYKRNTLYVEVDEVEGDETGESFSSNQEA</sequence>
<comment type="caution">
    <text evidence="11">The sequence shown here is derived from an EMBL/GenBank/DDBJ whole genome shotgun (WGS) entry which is preliminary data.</text>
</comment>
<feature type="transmembrane region" description="Helical" evidence="9">
    <location>
        <begin position="218"/>
        <end position="241"/>
    </location>
</feature>
<evidence type="ECO:0000313" key="12">
    <source>
        <dbReference type="Proteomes" id="UP000290567"/>
    </source>
</evidence>
<evidence type="ECO:0000256" key="3">
    <source>
        <dbReference type="ARBA" id="ARBA00022475"/>
    </source>
</evidence>
<keyword evidence="8 9" id="KW-0472">Membrane</keyword>
<dbReference type="OrthoDB" id="9787936at2"/>
<evidence type="ECO:0000256" key="8">
    <source>
        <dbReference type="ARBA" id="ARBA00023136"/>
    </source>
</evidence>
<gene>
    <name evidence="11" type="ORF">NRIC_04420</name>
</gene>
<proteinExistence type="predicted"/>
<feature type="transmembrane region" description="Helical" evidence="9">
    <location>
        <begin position="327"/>
        <end position="344"/>
    </location>
</feature>
<dbReference type="GO" id="GO:0015577">
    <property type="term" value="F:galactitol transmembrane transporter activity"/>
    <property type="evidence" value="ECO:0007669"/>
    <property type="project" value="InterPro"/>
</dbReference>
<dbReference type="InterPro" id="IPR013853">
    <property type="entry name" value="EIIC-GAT"/>
</dbReference>
<keyword evidence="6 9" id="KW-0812">Transmembrane</keyword>
<dbReference type="PANTHER" id="PTHR37324:SF2">
    <property type="entry name" value="PTS SYSTEM GALACTITOL-SPECIFIC EIIC COMPONENT"/>
    <property type="match status" value="1"/>
</dbReference>
<keyword evidence="7 9" id="KW-1133">Transmembrane helix</keyword>
<dbReference type="PIRSF" id="PIRSF006304">
    <property type="entry name" value="GatC"/>
    <property type="match status" value="1"/>
</dbReference>
<dbReference type="InterPro" id="IPR013014">
    <property type="entry name" value="PTS_EIIC_2"/>
</dbReference>
<feature type="transmembrane region" description="Helical" evidence="9">
    <location>
        <begin position="88"/>
        <end position="111"/>
    </location>
</feature>
<feature type="transmembrane region" description="Helical" evidence="9">
    <location>
        <begin position="291"/>
        <end position="321"/>
    </location>
</feature>
<evidence type="ECO:0000256" key="1">
    <source>
        <dbReference type="ARBA" id="ARBA00004651"/>
    </source>
</evidence>
<evidence type="ECO:0000256" key="2">
    <source>
        <dbReference type="ARBA" id="ARBA00022448"/>
    </source>
</evidence>
<comment type="subcellular location">
    <subcellularLocation>
        <location evidence="1">Cell membrane</location>
        <topology evidence="1">Multi-pass membrane protein</topology>
    </subcellularLocation>
</comment>
<dbReference type="Proteomes" id="UP000290567">
    <property type="component" value="Unassembled WGS sequence"/>
</dbReference>
<dbReference type="PROSITE" id="PS51104">
    <property type="entry name" value="PTS_EIIC_TYPE_2"/>
    <property type="match status" value="1"/>
</dbReference>
<feature type="transmembrane region" description="Helical" evidence="9">
    <location>
        <begin position="414"/>
        <end position="434"/>
    </location>
</feature>
<feature type="transmembrane region" description="Helical" evidence="9">
    <location>
        <begin position="35"/>
        <end position="56"/>
    </location>
</feature>
<feature type="transmembrane region" description="Helical" evidence="9">
    <location>
        <begin position="6"/>
        <end position="28"/>
    </location>
</feature>
<protein>
    <submittedName>
        <fullName evidence="11">PTS galactitol transporter subunit IIC</fullName>
    </submittedName>
</protein>